<organism evidence="1 2">
    <name type="scientific">Candidatus Accumulibacter cognatus</name>
    <dbReference type="NCBI Taxonomy" id="2954383"/>
    <lineage>
        <taxon>Bacteria</taxon>
        <taxon>Pseudomonadati</taxon>
        <taxon>Pseudomonadota</taxon>
        <taxon>Betaproteobacteria</taxon>
        <taxon>Candidatus Accumulibacter</taxon>
    </lineage>
</organism>
<reference evidence="1" key="1">
    <citation type="submission" date="2014-02" db="EMBL/GenBank/DDBJ databases">
        <title>Expanding our view of genomic diversity in Candidatus Accumulibacter clades.</title>
        <authorList>
            <person name="Skennerton C.T."/>
            <person name="Barr J.J."/>
            <person name="Slater F.R."/>
            <person name="Bond P.L."/>
            <person name="Tyson G.W."/>
        </authorList>
    </citation>
    <scope>NUCLEOTIDE SEQUENCE [LARGE SCALE GENOMIC DNA]</scope>
</reference>
<comment type="caution">
    <text evidence="1">The sequence shown here is derived from an EMBL/GenBank/DDBJ whole genome shotgun (WGS) entry which is preliminary data.</text>
</comment>
<proteinExistence type="predicted"/>
<dbReference type="Proteomes" id="UP000021315">
    <property type="component" value="Unassembled WGS sequence"/>
</dbReference>
<protein>
    <submittedName>
        <fullName evidence="1">Uncharacterized protein</fullName>
    </submittedName>
</protein>
<evidence type="ECO:0000313" key="2">
    <source>
        <dbReference type="Proteomes" id="UP000021315"/>
    </source>
</evidence>
<keyword evidence="2" id="KW-1185">Reference proteome</keyword>
<gene>
    <name evidence="1" type="ORF">AW06_004338</name>
</gene>
<sequence>MTQEVQQRFEGCVRLIANIDDSRSSVASPLGTLELFIRHRSLALE</sequence>
<name>A0A080M2Z9_9PROT</name>
<dbReference type="AlphaFoldDB" id="A0A080M2Z9"/>
<accession>A0A080M2Z9</accession>
<evidence type="ECO:0000313" key="1">
    <source>
        <dbReference type="EMBL" id="KFB74715.1"/>
    </source>
</evidence>
<dbReference type="EMBL" id="JDST02000139">
    <property type="protein sequence ID" value="KFB74715.1"/>
    <property type="molecule type" value="Genomic_DNA"/>
</dbReference>